<evidence type="ECO:0000256" key="11">
    <source>
        <dbReference type="ARBA" id="ARBA00023237"/>
    </source>
</evidence>
<dbReference type="PANTHER" id="PTHR32552">
    <property type="entry name" value="FERRICHROME IRON RECEPTOR-RELATED"/>
    <property type="match status" value="1"/>
</dbReference>
<evidence type="ECO:0000256" key="8">
    <source>
        <dbReference type="ARBA" id="ARBA00023065"/>
    </source>
</evidence>
<dbReference type="PROSITE" id="PS52016">
    <property type="entry name" value="TONB_DEPENDENT_REC_3"/>
    <property type="match status" value="1"/>
</dbReference>
<keyword evidence="8" id="KW-0406">Ion transport</keyword>
<dbReference type="InterPro" id="IPR012910">
    <property type="entry name" value="Plug_dom"/>
</dbReference>
<evidence type="ECO:0000256" key="1">
    <source>
        <dbReference type="ARBA" id="ARBA00004571"/>
    </source>
</evidence>
<name>A0ABV4TEX0_9FLAO</name>
<evidence type="ECO:0000313" key="17">
    <source>
        <dbReference type="Proteomes" id="UP001574169"/>
    </source>
</evidence>
<dbReference type="Gene3D" id="2.40.170.20">
    <property type="entry name" value="TonB-dependent receptor, beta-barrel domain"/>
    <property type="match status" value="1"/>
</dbReference>
<dbReference type="EMBL" id="JBCFQL010000016">
    <property type="protein sequence ID" value="MFA9192524.1"/>
    <property type="molecule type" value="Genomic_DNA"/>
</dbReference>
<dbReference type="Pfam" id="PF07715">
    <property type="entry name" value="Plug"/>
    <property type="match status" value="1"/>
</dbReference>
<evidence type="ECO:0000256" key="4">
    <source>
        <dbReference type="ARBA" id="ARBA00022496"/>
    </source>
</evidence>
<keyword evidence="6" id="KW-0732">Signal</keyword>
<keyword evidence="11 12" id="KW-0998">Cell outer membrane</keyword>
<comment type="subcellular location">
    <subcellularLocation>
        <location evidence="1 12">Cell outer membrane</location>
        <topology evidence="1 12">Multi-pass membrane protein</topology>
    </subcellularLocation>
</comment>
<dbReference type="PANTHER" id="PTHR32552:SF68">
    <property type="entry name" value="FERRICHROME OUTER MEMBRANE TRANSPORTER_PHAGE RECEPTOR"/>
    <property type="match status" value="1"/>
</dbReference>
<sequence length="672" mass="74995">MGQVQKDTITLTEIMLQGTPIKTSLQNATSAVSVITQNDLAKNDGVILTPILNTIPGVFMQQGSLNTNRISIRGIGARSQYGTTKIKAYFEDIPLTNGEGETTVEDIDLESIGSIEIIKGPNSTSFGSGLGGVIHLLPRETAQESFGKSNTTFGSFGLIKQSLLAGYSNQKSNLFAGYTHLQNDGFRDNSAYDRKSFNVHGKQQISQKGSLTYLVIFTRLKAFIPSSINESDFLNQPEKAAATWAAAKGNESYDKFMMGIGYKHQFTEKWFVKTSIFSNFKKGNEDRPFDILKDKTNTLGFRANLNYKNVLFQLPFEMSLGTEFLAEKQGVSLFKNLYQSQPGQGSIKGDEFSTIHQDRKYINYFFELQMQLTPKLYLESGLALNSTRYSLETLLPENNTNPDNPSSFGNVWSPRMGLSYKIAKDKNTYFSVSKGFSIPSVAETLTPEGTINTSLKPEIGWNYEMGFKGNWLNRVYTEIAFYYTPITNLLVARRTANDQYVGINAGETSHKGIELLVNYSILKSSKWQLSSYVSGTINHFKYKNFIDGENDYSGNALTGVPKTQLNLGLDFSGFKGFRLNTSFRTVGETPMNDANTKYTDYYQLLDIKTVYAFTLFKHVKTEFSAGINNALNRHYAASILTNAVGFGNTPARFYYPGNPRNYYGGIAVSYLF</sequence>
<reference evidence="16 17" key="1">
    <citation type="submission" date="2024-04" db="EMBL/GenBank/DDBJ databases">
        <title>New Clade of Flavobacterium.</title>
        <authorList>
            <person name="Matos L."/>
            <person name="Proenca D.N."/>
            <person name="Fransisco R.M."/>
            <person name="Chung A.P."/>
            <person name="Maccario L."/>
            <person name="Sorensen S.J."/>
            <person name="Morais P.V."/>
        </authorList>
    </citation>
    <scope>NUCLEOTIDE SEQUENCE [LARGE SCALE GENOMIC DNA]</scope>
    <source>
        <strain evidence="16 17">FZUC8N2.13</strain>
    </source>
</reference>
<dbReference type="InterPro" id="IPR039426">
    <property type="entry name" value="TonB-dep_rcpt-like"/>
</dbReference>
<comment type="similarity">
    <text evidence="12 13">Belongs to the TonB-dependent receptor family.</text>
</comment>
<feature type="domain" description="TonB-dependent receptor-like beta-barrel" evidence="14">
    <location>
        <begin position="235"/>
        <end position="629"/>
    </location>
</feature>
<evidence type="ECO:0000256" key="10">
    <source>
        <dbReference type="ARBA" id="ARBA00023136"/>
    </source>
</evidence>
<keyword evidence="5 12" id="KW-0812">Transmembrane</keyword>
<evidence type="ECO:0000256" key="5">
    <source>
        <dbReference type="ARBA" id="ARBA00022692"/>
    </source>
</evidence>
<keyword evidence="4" id="KW-0410">Iron transport</keyword>
<keyword evidence="9 13" id="KW-0798">TonB box</keyword>
<dbReference type="InterPro" id="IPR037066">
    <property type="entry name" value="Plug_dom_sf"/>
</dbReference>
<evidence type="ECO:0000259" key="15">
    <source>
        <dbReference type="Pfam" id="PF07715"/>
    </source>
</evidence>
<dbReference type="InterPro" id="IPR036942">
    <property type="entry name" value="Beta-barrel_TonB_sf"/>
</dbReference>
<dbReference type="Pfam" id="PF00593">
    <property type="entry name" value="TonB_dep_Rec_b-barrel"/>
    <property type="match status" value="1"/>
</dbReference>
<dbReference type="SUPFAM" id="SSF56935">
    <property type="entry name" value="Porins"/>
    <property type="match status" value="1"/>
</dbReference>
<dbReference type="Gene3D" id="2.170.130.10">
    <property type="entry name" value="TonB-dependent receptor, plug domain"/>
    <property type="match status" value="1"/>
</dbReference>
<accession>A0ABV4TEX0</accession>
<proteinExistence type="inferred from homology"/>
<comment type="caution">
    <text evidence="16">The sequence shown here is derived from an EMBL/GenBank/DDBJ whole genome shotgun (WGS) entry which is preliminary data.</text>
</comment>
<keyword evidence="2 12" id="KW-0813">Transport</keyword>
<keyword evidence="10 12" id="KW-0472">Membrane</keyword>
<dbReference type="RefSeq" id="WP_373407414.1">
    <property type="nucleotide sequence ID" value="NZ_JBCFQL010000016.1"/>
</dbReference>
<feature type="domain" description="TonB-dependent receptor plug" evidence="15">
    <location>
        <begin position="25"/>
        <end position="133"/>
    </location>
</feature>
<evidence type="ECO:0000256" key="13">
    <source>
        <dbReference type="RuleBase" id="RU003357"/>
    </source>
</evidence>
<evidence type="ECO:0000313" key="16">
    <source>
        <dbReference type="EMBL" id="MFA9192524.1"/>
    </source>
</evidence>
<evidence type="ECO:0000256" key="12">
    <source>
        <dbReference type="PROSITE-ProRule" id="PRU01360"/>
    </source>
</evidence>
<keyword evidence="7" id="KW-0408">Iron</keyword>
<evidence type="ECO:0000256" key="2">
    <source>
        <dbReference type="ARBA" id="ARBA00022448"/>
    </source>
</evidence>
<dbReference type="InterPro" id="IPR000531">
    <property type="entry name" value="Beta-barrel_TonB"/>
</dbReference>
<evidence type="ECO:0000256" key="3">
    <source>
        <dbReference type="ARBA" id="ARBA00022452"/>
    </source>
</evidence>
<protein>
    <submittedName>
        <fullName evidence="16">TonB-dependent receptor</fullName>
    </submittedName>
</protein>
<keyword evidence="3 12" id="KW-1134">Transmembrane beta strand</keyword>
<keyword evidence="17" id="KW-1185">Reference proteome</keyword>
<evidence type="ECO:0000259" key="14">
    <source>
        <dbReference type="Pfam" id="PF00593"/>
    </source>
</evidence>
<organism evidence="16 17">
    <name type="scientific">Flavobacterium zubiriense</name>
    <dbReference type="NCBI Taxonomy" id="3138075"/>
    <lineage>
        <taxon>Bacteria</taxon>
        <taxon>Pseudomonadati</taxon>
        <taxon>Bacteroidota</taxon>
        <taxon>Flavobacteriia</taxon>
        <taxon>Flavobacteriales</taxon>
        <taxon>Flavobacteriaceae</taxon>
        <taxon>Flavobacterium</taxon>
    </lineage>
</organism>
<keyword evidence="16" id="KW-0675">Receptor</keyword>
<dbReference type="Proteomes" id="UP001574169">
    <property type="component" value="Unassembled WGS sequence"/>
</dbReference>
<gene>
    <name evidence="16" type="ORF">AAGV28_14190</name>
</gene>
<evidence type="ECO:0000256" key="7">
    <source>
        <dbReference type="ARBA" id="ARBA00023004"/>
    </source>
</evidence>
<dbReference type="CDD" id="cd01347">
    <property type="entry name" value="ligand_gated_channel"/>
    <property type="match status" value="1"/>
</dbReference>
<evidence type="ECO:0000256" key="9">
    <source>
        <dbReference type="ARBA" id="ARBA00023077"/>
    </source>
</evidence>
<evidence type="ECO:0000256" key="6">
    <source>
        <dbReference type="ARBA" id="ARBA00022729"/>
    </source>
</evidence>